<gene>
    <name evidence="1" type="ORF">DFR28_101585</name>
</gene>
<evidence type="ECO:0000313" key="2">
    <source>
        <dbReference type="Proteomes" id="UP000253083"/>
    </source>
</evidence>
<comment type="caution">
    <text evidence="1">The sequence shown here is derived from an EMBL/GenBank/DDBJ whole genome shotgun (WGS) entry which is preliminary data.</text>
</comment>
<sequence>MAFKVIIENFLQNQMTSITDCHKVIRKWCQNHDKSDALQPSNNKIKALGYEVVLRQLNNKTIREGELDHDETHI</sequence>
<reference evidence="1 2" key="1">
    <citation type="submission" date="2018-06" db="EMBL/GenBank/DDBJ databases">
        <title>Genomic Encyclopedia of Type Strains, Phase IV (KMG-IV): sequencing the most valuable type-strain genomes for metagenomic binning, comparative biology and taxonomic classification.</title>
        <authorList>
            <person name="Goeker M."/>
        </authorList>
    </citation>
    <scope>NUCLEOTIDE SEQUENCE [LARGE SCALE GENOMIC DNA]</scope>
    <source>
        <strain evidence="1 2">DSM 24032</strain>
    </source>
</reference>
<protein>
    <submittedName>
        <fullName evidence="1">Uncharacterized protein</fullName>
    </submittedName>
</protein>
<proteinExistence type="predicted"/>
<dbReference type="AlphaFoldDB" id="A0A395JNF4"/>
<evidence type="ECO:0000313" key="1">
    <source>
        <dbReference type="EMBL" id="RBP53200.1"/>
    </source>
</evidence>
<name>A0A395JNF4_9GAMM</name>
<dbReference type="EMBL" id="QNRT01000001">
    <property type="protein sequence ID" value="RBP53200.1"/>
    <property type="molecule type" value="Genomic_DNA"/>
</dbReference>
<accession>A0A395JNF4</accession>
<dbReference type="InParanoid" id="A0A395JNF4"/>
<keyword evidence="2" id="KW-1185">Reference proteome</keyword>
<organism evidence="1 2">
    <name type="scientific">Arenicella xantha</name>
    <dbReference type="NCBI Taxonomy" id="644221"/>
    <lineage>
        <taxon>Bacteria</taxon>
        <taxon>Pseudomonadati</taxon>
        <taxon>Pseudomonadota</taxon>
        <taxon>Gammaproteobacteria</taxon>
        <taxon>Arenicellales</taxon>
        <taxon>Arenicellaceae</taxon>
        <taxon>Arenicella</taxon>
    </lineage>
</organism>
<dbReference type="Proteomes" id="UP000253083">
    <property type="component" value="Unassembled WGS sequence"/>
</dbReference>